<reference evidence="2" key="1">
    <citation type="journal article" date="2005" name="Nature">
        <title>Sequencing of Aspergillus nidulans and comparative analysis with A. fumigatus and A. oryzae.</title>
        <authorList>
            <person name="Galagan J.E."/>
            <person name="Calvo S.E."/>
            <person name="Cuomo C."/>
            <person name="Ma L.J."/>
            <person name="Wortman J.R."/>
            <person name="Batzoglou S."/>
            <person name="Lee S.I."/>
            <person name="Basturkmen M."/>
            <person name="Spevak C.C."/>
            <person name="Clutterbuck J."/>
            <person name="Kapitonov V."/>
            <person name="Jurka J."/>
            <person name="Scazzocchio C."/>
            <person name="Farman M."/>
            <person name="Butler J."/>
            <person name="Purcell S."/>
            <person name="Harris S."/>
            <person name="Braus G.H."/>
            <person name="Draht O."/>
            <person name="Busch S."/>
            <person name="D'Enfert C."/>
            <person name="Bouchier C."/>
            <person name="Goldman G.H."/>
            <person name="Bell-Pedersen D."/>
            <person name="Griffiths-Jones S."/>
            <person name="Doonan J.H."/>
            <person name="Yu J."/>
            <person name="Vienken K."/>
            <person name="Pain A."/>
            <person name="Freitag M."/>
            <person name="Selker E.U."/>
            <person name="Archer D.B."/>
            <person name="Penalva M.A."/>
            <person name="Oakley B.R."/>
            <person name="Momany M."/>
            <person name="Tanaka T."/>
            <person name="Kumagai T."/>
            <person name="Asai K."/>
            <person name="Machida M."/>
            <person name="Nierman W.C."/>
            <person name="Denning D.W."/>
            <person name="Caddick M."/>
            <person name="Hynes M."/>
            <person name="Paoletti M."/>
            <person name="Fischer R."/>
            <person name="Miller B."/>
            <person name="Dyer P."/>
            <person name="Sachs M.S."/>
            <person name="Osmani S.A."/>
            <person name="Birren B.W."/>
        </authorList>
    </citation>
    <scope>NUCLEOTIDE SEQUENCE [LARGE SCALE GENOMIC DNA]</scope>
    <source>
        <strain evidence="2">FGSC A4 / ATCC 38163 / CBS 112.46 / NRRL 194 / M139</strain>
    </source>
</reference>
<dbReference type="EMBL" id="BN001308">
    <property type="protein sequence ID" value="CBF89285.1"/>
    <property type="molecule type" value="Genomic_DNA"/>
</dbReference>
<dbReference type="InParanoid" id="Q5BFZ3"/>
<evidence type="ECO:0000313" key="1">
    <source>
        <dbReference type="EMBL" id="CBF89285.1"/>
    </source>
</evidence>
<dbReference type="AlphaFoldDB" id="Q5BFZ3"/>
<protein>
    <recommendedName>
        <fullName evidence="3">Integrase catalytic domain-containing protein</fullName>
    </recommendedName>
</protein>
<dbReference type="Proteomes" id="UP000000560">
    <property type="component" value="Chromosome VIII"/>
</dbReference>
<dbReference type="KEGG" id="ani:ANIA_00537"/>
<dbReference type="OrthoDB" id="4364638at2759"/>
<evidence type="ECO:0008006" key="3">
    <source>
        <dbReference type="Google" id="ProtNLM"/>
    </source>
</evidence>
<name>Q5BFZ3_EMENI</name>
<gene>
    <name evidence="1" type="ORF">ANIA_00537</name>
</gene>
<reference evidence="2" key="2">
    <citation type="journal article" date="2009" name="Fungal Genet. Biol.">
        <title>The 2008 update of the Aspergillus nidulans genome annotation: a community effort.</title>
        <authorList>
            <person name="Wortman J.R."/>
            <person name="Gilsenan J.M."/>
            <person name="Joardar V."/>
            <person name="Deegan J."/>
            <person name="Clutterbuck J."/>
            <person name="Andersen M.R."/>
            <person name="Archer D."/>
            <person name="Bencina M."/>
            <person name="Braus G."/>
            <person name="Coutinho P."/>
            <person name="von Dohren H."/>
            <person name="Doonan J."/>
            <person name="Driessen A.J."/>
            <person name="Durek P."/>
            <person name="Espeso E."/>
            <person name="Fekete E."/>
            <person name="Flipphi M."/>
            <person name="Estrada C.G."/>
            <person name="Geysens S."/>
            <person name="Goldman G."/>
            <person name="de Groot P.W."/>
            <person name="Hansen K."/>
            <person name="Harris S.D."/>
            <person name="Heinekamp T."/>
            <person name="Helmstaedt K."/>
            <person name="Henrissat B."/>
            <person name="Hofmann G."/>
            <person name="Homan T."/>
            <person name="Horio T."/>
            <person name="Horiuchi H."/>
            <person name="James S."/>
            <person name="Jones M."/>
            <person name="Karaffa L."/>
            <person name="Karanyi Z."/>
            <person name="Kato M."/>
            <person name="Keller N."/>
            <person name="Kelly D.E."/>
            <person name="Kiel J.A."/>
            <person name="Kim J.M."/>
            <person name="van der Klei I.J."/>
            <person name="Klis F.M."/>
            <person name="Kovalchuk A."/>
            <person name="Krasevec N."/>
            <person name="Kubicek C.P."/>
            <person name="Liu B."/>
            <person name="Maccabe A."/>
            <person name="Meyer V."/>
            <person name="Mirabito P."/>
            <person name="Miskei M."/>
            <person name="Mos M."/>
            <person name="Mullins J."/>
            <person name="Nelson D.R."/>
            <person name="Nielsen J."/>
            <person name="Oakley B.R."/>
            <person name="Osmani S.A."/>
            <person name="Pakula T."/>
            <person name="Paszewski A."/>
            <person name="Paulsen I."/>
            <person name="Pilsyk S."/>
            <person name="Pocsi I."/>
            <person name="Punt P.J."/>
            <person name="Ram A.F."/>
            <person name="Ren Q."/>
            <person name="Robellet X."/>
            <person name="Robson G."/>
            <person name="Seiboth B."/>
            <person name="van Solingen P."/>
            <person name="Specht T."/>
            <person name="Sun J."/>
            <person name="Taheri-Talesh N."/>
            <person name="Takeshita N."/>
            <person name="Ussery D."/>
            <person name="vanKuyk P.A."/>
            <person name="Visser H."/>
            <person name="van de Vondervoort P.J."/>
            <person name="de Vries R.P."/>
            <person name="Walton J."/>
            <person name="Xiang X."/>
            <person name="Xiong Y."/>
            <person name="Zeng A.P."/>
            <person name="Brandt B.W."/>
            <person name="Cornell M.J."/>
            <person name="van den Hondel C.A."/>
            <person name="Visser J."/>
            <person name="Oliver S.G."/>
            <person name="Turner G."/>
        </authorList>
    </citation>
    <scope>GENOME REANNOTATION</scope>
    <source>
        <strain evidence="2">FGSC A4 / ATCC 38163 / CBS 112.46 / NRRL 194 / M139</strain>
    </source>
</reference>
<dbReference type="OMA" id="MAQITIN"/>
<accession>C8VSN5</accession>
<dbReference type="RefSeq" id="XP_658141.1">
    <property type="nucleotide sequence ID" value="XM_653049.1"/>
</dbReference>
<organism evidence="1 2">
    <name type="scientific">Emericella nidulans (strain FGSC A4 / ATCC 38163 / CBS 112.46 / NRRL 194 / M139)</name>
    <name type="common">Aspergillus nidulans</name>
    <dbReference type="NCBI Taxonomy" id="227321"/>
    <lineage>
        <taxon>Eukaryota</taxon>
        <taxon>Fungi</taxon>
        <taxon>Dikarya</taxon>
        <taxon>Ascomycota</taxon>
        <taxon>Pezizomycotina</taxon>
        <taxon>Eurotiomycetes</taxon>
        <taxon>Eurotiomycetidae</taxon>
        <taxon>Eurotiales</taxon>
        <taxon>Aspergillaceae</taxon>
        <taxon>Aspergillus</taxon>
        <taxon>Aspergillus subgen. Nidulantes</taxon>
    </lineage>
</organism>
<keyword evidence="2" id="KW-1185">Reference proteome</keyword>
<proteinExistence type="predicted"/>
<dbReference type="SUPFAM" id="SSF53098">
    <property type="entry name" value="Ribonuclease H-like"/>
    <property type="match status" value="1"/>
</dbReference>
<sequence length="118" mass="13196">MTSQEVAWTLVRTLIRRHGIPQTMVSDRGSQFDKLIPIAELAINTRTSSATGVSPFYLTHGYDLSLFGLTEDLPEQSADQSPIQIRENIACMIKEAMDWAKASLAYSQQEAEHQANKK</sequence>
<accession>Q5BFZ3</accession>
<evidence type="ECO:0000313" key="2">
    <source>
        <dbReference type="Proteomes" id="UP000000560"/>
    </source>
</evidence>
<dbReference type="HOGENOM" id="CLU_2306080_0_0_1"/>
<dbReference type="InterPro" id="IPR012337">
    <property type="entry name" value="RNaseH-like_sf"/>
</dbReference>
<dbReference type="GeneID" id="2876313"/>